<evidence type="ECO:0000256" key="5">
    <source>
        <dbReference type="ARBA" id="ARBA00023235"/>
    </source>
</evidence>
<evidence type="ECO:0000256" key="6">
    <source>
        <dbReference type="ARBA" id="ARBA00034617"/>
    </source>
</evidence>
<dbReference type="GO" id="GO:0005524">
    <property type="term" value="F:ATP binding"/>
    <property type="evidence" value="ECO:0007669"/>
    <property type="project" value="UniProtKB-KW"/>
</dbReference>
<keyword evidence="4" id="KW-0238">DNA-binding</keyword>
<evidence type="ECO:0000313" key="11">
    <source>
        <dbReference type="Proteomes" id="UP000799118"/>
    </source>
</evidence>
<dbReference type="GO" id="GO:0005737">
    <property type="term" value="C:cytoplasm"/>
    <property type="evidence" value="ECO:0007669"/>
    <property type="project" value="TreeGrafter"/>
</dbReference>
<dbReference type="EC" id="5.6.2.4" evidence="7"/>
<evidence type="ECO:0000256" key="4">
    <source>
        <dbReference type="ARBA" id="ARBA00023125"/>
    </source>
</evidence>
<name>A0A6A4H763_9AGAR</name>
<evidence type="ECO:0000256" key="2">
    <source>
        <dbReference type="ARBA" id="ARBA00022741"/>
    </source>
</evidence>
<proteinExistence type="inferred from homology"/>
<dbReference type="Gene3D" id="3.40.50.300">
    <property type="entry name" value="P-loop containing nucleotide triphosphate hydrolases"/>
    <property type="match status" value="2"/>
</dbReference>
<evidence type="ECO:0000313" key="10">
    <source>
        <dbReference type="EMBL" id="KAE9394069.1"/>
    </source>
</evidence>
<keyword evidence="5" id="KW-0413">Isomerase</keyword>
<keyword evidence="11" id="KW-1185">Reference proteome</keyword>
<dbReference type="PROSITE" id="PS51194">
    <property type="entry name" value="HELICASE_CTER"/>
    <property type="match status" value="1"/>
</dbReference>
<evidence type="ECO:0000256" key="3">
    <source>
        <dbReference type="ARBA" id="ARBA00022840"/>
    </source>
</evidence>
<comment type="similarity">
    <text evidence="1">Belongs to the helicase family. RecQ subfamily.</text>
</comment>
<feature type="compositionally biased region" description="Basic and acidic residues" evidence="8">
    <location>
        <begin position="572"/>
        <end position="585"/>
    </location>
</feature>
<feature type="domain" description="Helicase C-terminal" evidence="9">
    <location>
        <begin position="263"/>
        <end position="421"/>
    </location>
</feature>
<evidence type="ECO:0000256" key="7">
    <source>
        <dbReference type="ARBA" id="ARBA00034808"/>
    </source>
</evidence>
<protein>
    <recommendedName>
        <fullName evidence="7">DNA 3'-5' helicase</fullName>
        <ecNumber evidence="7">5.6.2.4</ecNumber>
    </recommendedName>
</protein>
<dbReference type="SUPFAM" id="SSF52540">
    <property type="entry name" value="P-loop containing nucleoside triphosphate hydrolases"/>
    <property type="match status" value="1"/>
</dbReference>
<evidence type="ECO:0000256" key="8">
    <source>
        <dbReference type="SAM" id="MobiDB-lite"/>
    </source>
</evidence>
<dbReference type="InterPro" id="IPR011545">
    <property type="entry name" value="DEAD/DEAH_box_helicase_dom"/>
</dbReference>
<dbReference type="GO" id="GO:0005694">
    <property type="term" value="C:chromosome"/>
    <property type="evidence" value="ECO:0007669"/>
    <property type="project" value="TreeGrafter"/>
</dbReference>
<comment type="catalytic activity">
    <reaction evidence="6">
        <text>Couples ATP hydrolysis with the unwinding of duplex DNA by translocating in the 3'-5' direction.</text>
        <dbReference type="EC" id="5.6.2.4"/>
    </reaction>
</comment>
<dbReference type="EMBL" id="ML769558">
    <property type="protein sequence ID" value="KAE9394069.1"/>
    <property type="molecule type" value="Genomic_DNA"/>
</dbReference>
<dbReference type="GO" id="GO:0003677">
    <property type="term" value="F:DNA binding"/>
    <property type="evidence" value="ECO:0007669"/>
    <property type="project" value="UniProtKB-KW"/>
</dbReference>
<dbReference type="SMART" id="SM00487">
    <property type="entry name" value="DEXDc"/>
    <property type="match status" value="1"/>
</dbReference>
<dbReference type="PANTHER" id="PTHR13710">
    <property type="entry name" value="DNA HELICASE RECQ FAMILY MEMBER"/>
    <property type="match status" value="1"/>
</dbReference>
<dbReference type="Proteomes" id="UP000799118">
    <property type="component" value="Unassembled WGS sequence"/>
</dbReference>
<keyword evidence="3" id="KW-0067">ATP-binding</keyword>
<accession>A0A6A4H763</accession>
<reference evidence="10" key="1">
    <citation type="journal article" date="2019" name="Environ. Microbiol.">
        <title>Fungal ecological strategies reflected in gene transcription - a case study of two litter decomposers.</title>
        <authorList>
            <person name="Barbi F."/>
            <person name="Kohler A."/>
            <person name="Barry K."/>
            <person name="Baskaran P."/>
            <person name="Daum C."/>
            <person name="Fauchery L."/>
            <person name="Ihrmark K."/>
            <person name="Kuo A."/>
            <person name="LaButti K."/>
            <person name="Lipzen A."/>
            <person name="Morin E."/>
            <person name="Grigoriev I.V."/>
            <person name="Henrissat B."/>
            <person name="Lindahl B."/>
            <person name="Martin F."/>
        </authorList>
    </citation>
    <scope>NUCLEOTIDE SEQUENCE</scope>
    <source>
        <strain evidence="10">JB14</strain>
    </source>
</reference>
<sequence>MPNSCFWQSSTGLALLDKIIAKRVPSWSTGLREGQKEAIVKVLDDEDVFWIAATGDGKSAAFQVPLLVHDEISQNPDLYPGINGRPKAVGVVIMPTKGLGCNIVTECQNLGISAFAYTHANVTQARKDNVDLVAQISCCEYSLVLVDPEHLKKSEWVRIARSPIFCSNLIYACAEDAHLIDKWGNPDFRPDFKYIGTYFRSRLPSSKSVIALSATVEPGNSTTAICQSLGFKHPFFHMLRGSNERPNTQFILEPLTHGAKGKVFPQLLPYLSTGRKTVIHCQDLETVYQVYVYLMQYLDGTNPDSLRRMRVYHSLCSDKYNKETQHLLKTDPLCQVGIATVALANGINVPSLLTSISIGTSQTFNQTWQEKGRVGRDPETIAQGVLLASPKKIAEAEKYIEACNKSLPPPHEMDLANALVLTEKICHIACINRIYQNPPVELTMPKPPPTSNTSKRWTLRDLKKEEREKLEPLLIQFGESVWRTESLNSPHQFLPKSSYFSTTIRNRLLDDFMHIVLLEYLTNHILEPNHWPFIESHGSTLYNLILSELIVIQGQRFRAHAQNKRKQKANKKWKEWEGSSDRDEVYSEEEVSESELLPSPTAPKRSALESLDVTNSPRP</sequence>
<evidence type="ECO:0000259" key="9">
    <source>
        <dbReference type="PROSITE" id="PS51194"/>
    </source>
</evidence>
<evidence type="ECO:0000256" key="1">
    <source>
        <dbReference type="ARBA" id="ARBA00005446"/>
    </source>
</evidence>
<dbReference type="GO" id="GO:0000724">
    <property type="term" value="P:double-strand break repair via homologous recombination"/>
    <property type="evidence" value="ECO:0007669"/>
    <property type="project" value="TreeGrafter"/>
</dbReference>
<dbReference type="InterPro" id="IPR001650">
    <property type="entry name" value="Helicase_C-like"/>
</dbReference>
<dbReference type="AlphaFoldDB" id="A0A6A4H763"/>
<dbReference type="CDD" id="cd18785">
    <property type="entry name" value="SF2_C"/>
    <property type="match status" value="1"/>
</dbReference>
<keyword evidence="2" id="KW-0547">Nucleotide-binding</keyword>
<dbReference type="InterPro" id="IPR014001">
    <property type="entry name" value="Helicase_ATP-bd"/>
</dbReference>
<dbReference type="Pfam" id="PF00270">
    <property type="entry name" value="DEAD"/>
    <property type="match status" value="1"/>
</dbReference>
<gene>
    <name evidence="10" type="ORF">BT96DRAFT_998899</name>
</gene>
<dbReference type="OrthoDB" id="3260945at2759"/>
<organism evidence="10 11">
    <name type="scientific">Gymnopus androsaceus JB14</name>
    <dbReference type="NCBI Taxonomy" id="1447944"/>
    <lineage>
        <taxon>Eukaryota</taxon>
        <taxon>Fungi</taxon>
        <taxon>Dikarya</taxon>
        <taxon>Basidiomycota</taxon>
        <taxon>Agaricomycotina</taxon>
        <taxon>Agaricomycetes</taxon>
        <taxon>Agaricomycetidae</taxon>
        <taxon>Agaricales</taxon>
        <taxon>Marasmiineae</taxon>
        <taxon>Omphalotaceae</taxon>
        <taxon>Gymnopus</taxon>
    </lineage>
</organism>
<dbReference type="PANTHER" id="PTHR13710:SF105">
    <property type="entry name" value="ATP-DEPENDENT DNA HELICASE Q1"/>
    <property type="match status" value="1"/>
</dbReference>
<feature type="region of interest" description="Disordered" evidence="8">
    <location>
        <begin position="568"/>
        <end position="619"/>
    </location>
</feature>
<dbReference type="Pfam" id="PF00271">
    <property type="entry name" value="Helicase_C"/>
    <property type="match status" value="1"/>
</dbReference>
<dbReference type="GO" id="GO:0043138">
    <property type="term" value="F:3'-5' DNA helicase activity"/>
    <property type="evidence" value="ECO:0007669"/>
    <property type="project" value="UniProtKB-EC"/>
</dbReference>
<dbReference type="GO" id="GO:0009378">
    <property type="term" value="F:four-way junction helicase activity"/>
    <property type="evidence" value="ECO:0007669"/>
    <property type="project" value="TreeGrafter"/>
</dbReference>
<dbReference type="InterPro" id="IPR027417">
    <property type="entry name" value="P-loop_NTPase"/>
</dbReference>